<dbReference type="InterPro" id="IPR013083">
    <property type="entry name" value="Znf_RING/FYVE/PHD"/>
</dbReference>
<dbReference type="InterPro" id="IPR001293">
    <property type="entry name" value="Znf_TRAF"/>
</dbReference>
<dbReference type="PROSITE" id="PS50144">
    <property type="entry name" value="MATH"/>
    <property type="match status" value="1"/>
</dbReference>
<dbReference type="WBParaSite" id="SSLN_0001044401-mRNA-1">
    <property type="protein sequence ID" value="SSLN_0001044401-mRNA-1"/>
    <property type="gene ID" value="SSLN_0001044401"/>
</dbReference>
<comment type="subcellular location">
    <subcellularLocation>
        <location evidence="1">Cytoplasm</location>
    </subcellularLocation>
</comment>
<evidence type="ECO:0000256" key="3">
    <source>
        <dbReference type="ARBA" id="ARBA00022723"/>
    </source>
</evidence>
<feature type="domain" description="TRAF-type" evidence="10">
    <location>
        <begin position="175"/>
        <end position="225"/>
    </location>
</feature>
<keyword evidence="12" id="KW-1185">Reference proteome</keyword>
<dbReference type="GO" id="GO:0005737">
    <property type="term" value="C:cytoplasm"/>
    <property type="evidence" value="ECO:0007669"/>
    <property type="project" value="UniProtKB-SubCell"/>
</dbReference>
<evidence type="ECO:0000256" key="2">
    <source>
        <dbReference type="ARBA" id="ARBA00022490"/>
    </source>
</evidence>
<feature type="domain" description="TRAF-type" evidence="10">
    <location>
        <begin position="229"/>
        <end position="286"/>
    </location>
</feature>
<feature type="region of interest" description="Disordered" evidence="8">
    <location>
        <begin position="1"/>
        <end position="31"/>
    </location>
</feature>
<evidence type="ECO:0000313" key="11">
    <source>
        <dbReference type="EMBL" id="VDL96453.1"/>
    </source>
</evidence>
<dbReference type="SUPFAM" id="SSF57850">
    <property type="entry name" value="RING/U-box"/>
    <property type="match status" value="1"/>
</dbReference>
<feature type="domain" description="MATH" evidence="9">
    <location>
        <begin position="340"/>
        <end position="486"/>
    </location>
</feature>
<dbReference type="PANTHER" id="PTHR10131:SF151">
    <property type="entry name" value="TNF RECEPTOR ASSOCIATED FACTOR (TRAF) HOMOLOG"/>
    <property type="match status" value="1"/>
</dbReference>
<feature type="compositionally biased region" description="Polar residues" evidence="8">
    <location>
        <begin position="1"/>
        <end position="24"/>
    </location>
</feature>
<evidence type="ECO:0000259" key="9">
    <source>
        <dbReference type="PROSITE" id="PS50144"/>
    </source>
</evidence>
<gene>
    <name evidence="11" type="ORF">SSLN_LOCUS10068</name>
</gene>
<keyword evidence="2" id="KW-0963">Cytoplasm</keyword>
<evidence type="ECO:0000256" key="6">
    <source>
        <dbReference type="ARBA" id="ARBA00022833"/>
    </source>
</evidence>
<keyword evidence="4" id="KW-0677">Repeat</keyword>
<dbReference type="GO" id="GO:0007165">
    <property type="term" value="P:signal transduction"/>
    <property type="evidence" value="ECO:0007669"/>
    <property type="project" value="InterPro"/>
</dbReference>
<dbReference type="InterPro" id="IPR002083">
    <property type="entry name" value="MATH/TRAF_dom"/>
</dbReference>
<dbReference type="GO" id="GO:0008270">
    <property type="term" value="F:zinc ion binding"/>
    <property type="evidence" value="ECO:0007669"/>
    <property type="project" value="UniProtKB-KW"/>
</dbReference>
<keyword evidence="6 7" id="KW-0862">Zinc</keyword>
<evidence type="ECO:0000256" key="1">
    <source>
        <dbReference type="ARBA" id="ARBA00004496"/>
    </source>
</evidence>
<dbReference type="PIRSF" id="PIRSF015614">
    <property type="entry name" value="TRAF"/>
    <property type="match status" value="1"/>
</dbReference>
<evidence type="ECO:0000256" key="8">
    <source>
        <dbReference type="SAM" id="MobiDB-lite"/>
    </source>
</evidence>
<evidence type="ECO:0000256" key="5">
    <source>
        <dbReference type="ARBA" id="ARBA00022771"/>
    </source>
</evidence>
<dbReference type="PROSITE" id="PS50145">
    <property type="entry name" value="ZF_TRAF"/>
    <property type="match status" value="2"/>
</dbReference>
<dbReference type="SUPFAM" id="SSF49599">
    <property type="entry name" value="TRAF domain-like"/>
    <property type="match status" value="3"/>
</dbReference>
<sequence>MLREFSTSKSVPSVPPASTLNGVEQPSASSPPVPAVTAAELPILYTPNPGKTYACCVCENTLRRPVLFEACGHSCCSKCFTELMAEISSSSKPPPFMVHIPPVPATERDLPKCIIWTYSYCRSSERCPVDGLTLERSKVTVDKQMQRALDHLGVKCNYFEQGCTWTGLASELSEHLEDCQCRLVTCIYDCGLEFELRFLQQHVTSDCPRRPVVCQFCQEKIEMQKQPEHTEICRRFPIACPNGCKHSELPREELAEHLALHCPLQLNNCPFTEYGCTFRGKKKTIKSHLSEEILLHMLLMRDALHDFRNLMDMQVQAVHESQATIKKLQAKLQRSEAYFEPSFIWRIEGYRQKIYLLLSYCVLNLFSHRHGYRVCLSICPFGEPRYRGKYLSVFVCLCRGEYDALLSWPFSFPITVKLLDQTIDPTLRKDHTVLIKPNPIPSNNAYLKRPTTERNQCFGSPRFIELEQMNTREFVVDNTLYLKALFEIEN</sequence>
<dbReference type="Pfam" id="PF02176">
    <property type="entry name" value="zf-TRAF"/>
    <property type="match status" value="1"/>
</dbReference>
<keyword evidence="5 7" id="KW-0863">Zinc-finger</keyword>
<dbReference type="EMBL" id="UYSU01035628">
    <property type="protein sequence ID" value="VDL96453.1"/>
    <property type="molecule type" value="Genomic_DNA"/>
</dbReference>
<dbReference type="GO" id="GO:0043122">
    <property type="term" value="P:regulation of canonical NF-kappaB signal transduction"/>
    <property type="evidence" value="ECO:0007669"/>
    <property type="project" value="TreeGrafter"/>
</dbReference>
<evidence type="ECO:0000256" key="4">
    <source>
        <dbReference type="ARBA" id="ARBA00022737"/>
    </source>
</evidence>
<dbReference type="GO" id="GO:0042981">
    <property type="term" value="P:regulation of apoptotic process"/>
    <property type="evidence" value="ECO:0007669"/>
    <property type="project" value="InterPro"/>
</dbReference>
<dbReference type="Gene3D" id="3.30.40.10">
    <property type="entry name" value="Zinc/RING finger domain, C3HC4 (zinc finger)"/>
    <property type="match status" value="3"/>
</dbReference>
<dbReference type="AlphaFoldDB" id="A0A183T0S0"/>
<dbReference type="Pfam" id="PF21355">
    <property type="entry name" value="TRAF-mep_MATH"/>
    <property type="match status" value="1"/>
</dbReference>
<feature type="zinc finger region" description="TRAF-type" evidence="7">
    <location>
        <begin position="175"/>
        <end position="225"/>
    </location>
</feature>
<evidence type="ECO:0000313" key="13">
    <source>
        <dbReference type="WBParaSite" id="SSLN_0001044401-mRNA-1"/>
    </source>
</evidence>
<name>A0A183T0S0_SCHSO</name>
<reference evidence="13" key="1">
    <citation type="submission" date="2016-06" db="UniProtKB">
        <authorList>
            <consortium name="WormBaseParasite"/>
        </authorList>
    </citation>
    <scope>IDENTIFICATION</scope>
</reference>
<evidence type="ECO:0000313" key="12">
    <source>
        <dbReference type="Proteomes" id="UP000275846"/>
    </source>
</evidence>
<organism evidence="13">
    <name type="scientific">Schistocephalus solidus</name>
    <name type="common">Tapeworm</name>
    <dbReference type="NCBI Taxonomy" id="70667"/>
    <lineage>
        <taxon>Eukaryota</taxon>
        <taxon>Metazoa</taxon>
        <taxon>Spiralia</taxon>
        <taxon>Lophotrochozoa</taxon>
        <taxon>Platyhelminthes</taxon>
        <taxon>Cestoda</taxon>
        <taxon>Eucestoda</taxon>
        <taxon>Diphyllobothriidea</taxon>
        <taxon>Diphyllobothriidae</taxon>
        <taxon>Schistocephalus</taxon>
    </lineage>
</organism>
<dbReference type="STRING" id="70667.A0A183T0S0"/>
<dbReference type="InterPro" id="IPR049342">
    <property type="entry name" value="TRAF1-6_MATH_dom"/>
</dbReference>
<evidence type="ECO:0000259" key="10">
    <source>
        <dbReference type="PROSITE" id="PS50145"/>
    </source>
</evidence>
<proteinExistence type="predicted"/>
<feature type="zinc finger region" description="TRAF-type" evidence="7">
    <location>
        <begin position="229"/>
        <end position="286"/>
    </location>
</feature>
<dbReference type="Proteomes" id="UP000275846">
    <property type="component" value="Unassembled WGS sequence"/>
</dbReference>
<reference evidence="11 12" key="2">
    <citation type="submission" date="2018-11" db="EMBL/GenBank/DDBJ databases">
        <authorList>
            <consortium name="Pathogen Informatics"/>
        </authorList>
    </citation>
    <scope>NUCLEOTIDE SEQUENCE [LARGE SCALE GENOMIC DNA]</scope>
    <source>
        <strain evidence="11 12">NST_G2</strain>
    </source>
</reference>
<dbReference type="InterPro" id="IPR008974">
    <property type="entry name" value="TRAF-like"/>
</dbReference>
<accession>A0A183T0S0</accession>
<evidence type="ECO:0000256" key="7">
    <source>
        <dbReference type="PROSITE-ProRule" id="PRU00207"/>
    </source>
</evidence>
<dbReference type="OrthoDB" id="5574452at2759"/>
<dbReference type="Gene3D" id="2.60.210.10">
    <property type="entry name" value="Apoptosis, Tumor Necrosis Factor Receptor Associated Protein 2, Chain A"/>
    <property type="match status" value="1"/>
</dbReference>
<dbReference type="InterPro" id="IPR012227">
    <property type="entry name" value="TNF_rcpt-assoc_TRAF_met"/>
</dbReference>
<dbReference type="PANTHER" id="PTHR10131">
    <property type="entry name" value="TNF RECEPTOR ASSOCIATED FACTOR"/>
    <property type="match status" value="1"/>
</dbReference>
<protein>
    <submittedName>
        <fullName evidence="13">TNF receptor-associated factor</fullName>
    </submittedName>
</protein>
<keyword evidence="3 7" id="KW-0479">Metal-binding</keyword>